<reference evidence="1 2" key="1">
    <citation type="journal article" date="2016" name="Front. Microbiol.">
        <title>Comparative Genomics Analysis of Streptomyces Species Reveals Their Adaptation to the Marine Environment and Their Diversity at the Genomic Level.</title>
        <authorList>
            <person name="Tian X."/>
            <person name="Zhang Z."/>
            <person name="Yang T."/>
            <person name="Chen M."/>
            <person name="Li J."/>
            <person name="Chen F."/>
            <person name="Yang J."/>
            <person name="Li W."/>
            <person name="Zhang B."/>
            <person name="Zhang Z."/>
            <person name="Wu J."/>
            <person name="Zhang C."/>
            <person name="Long L."/>
            <person name="Xiao J."/>
        </authorList>
    </citation>
    <scope>NUCLEOTIDE SEQUENCE [LARGE SCALE GENOMIC DNA]</scope>
    <source>
        <strain evidence="1 2">SCSIO 10429</strain>
    </source>
</reference>
<proteinExistence type="predicted"/>
<protein>
    <submittedName>
        <fullName evidence="1">Uncharacterized protein</fullName>
    </submittedName>
</protein>
<dbReference type="Proteomes" id="UP000176005">
    <property type="component" value="Unassembled WGS sequence"/>
</dbReference>
<evidence type="ECO:0000313" key="1">
    <source>
        <dbReference type="EMBL" id="OEV13752.1"/>
    </source>
</evidence>
<evidence type="ECO:0000313" key="2">
    <source>
        <dbReference type="Proteomes" id="UP000176005"/>
    </source>
</evidence>
<keyword evidence="2" id="KW-1185">Reference proteome</keyword>
<organism evidence="1 2">
    <name type="scientific">Streptomyces nanshensis</name>
    <dbReference type="NCBI Taxonomy" id="518642"/>
    <lineage>
        <taxon>Bacteria</taxon>
        <taxon>Bacillati</taxon>
        <taxon>Actinomycetota</taxon>
        <taxon>Actinomycetes</taxon>
        <taxon>Kitasatosporales</taxon>
        <taxon>Streptomycetaceae</taxon>
        <taxon>Streptomyces</taxon>
    </lineage>
</organism>
<sequence length="82" mass="9103">MARALLAVRGELNLDEEAAYWLEQIEKVLPCTTPLQYASLAVYLSAALRYLDQLAQPADSAPVTRVLNSLRAWEKPGEQQSS</sequence>
<dbReference type="EMBL" id="LJGW01000042">
    <property type="protein sequence ID" value="OEV13752.1"/>
    <property type="molecule type" value="Genomic_DNA"/>
</dbReference>
<dbReference type="AlphaFoldDB" id="A0A1E7LBZ7"/>
<gene>
    <name evidence="1" type="ORF">AN218_02135</name>
</gene>
<name>A0A1E7LBZ7_9ACTN</name>
<accession>A0A1E7LBZ7</accession>
<comment type="caution">
    <text evidence="1">The sequence shown here is derived from an EMBL/GenBank/DDBJ whole genome shotgun (WGS) entry which is preliminary data.</text>
</comment>